<evidence type="ECO:0000256" key="1">
    <source>
        <dbReference type="SAM" id="SignalP"/>
    </source>
</evidence>
<proteinExistence type="predicted"/>
<keyword evidence="1" id="KW-0732">Signal</keyword>
<feature type="non-terminal residue" evidence="2">
    <location>
        <position position="1"/>
    </location>
</feature>
<protein>
    <submittedName>
        <fullName evidence="2">Uncharacterized protein</fullName>
    </submittedName>
</protein>
<dbReference type="EMBL" id="CP026262">
    <property type="protein sequence ID" value="AWP20362.1"/>
    <property type="molecule type" value="Genomic_DNA"/>
</dbReference>
<accession>A0A2U9D0P2</accession>
<feature type="signal peptide" evidence="1">
    <location>
        <begin position="1"/>
        <end position="16"/>
    </location>
</feature>
<keyword evidence="3" id="KW-1185">Reference proteome</keyword>
<evidence type="ECO:0000313" key="2">
    <source>
        <dbReference type="EMBL" id="AWP20362.1"/>
    </source>
</evidence>
<name>A0A2U9D0P2_SCOMX</name>
<evidence type="ECO:0000313" key="3">
    <source>
        <dbReference type="Proteomes" id="UP000246464"/>
    </source>
</evidence>
<organism evidence="2 3">
    <name type="scientific">Scophthalmus maximus</name>
    <name type="common">Turbot</name>
    <name type="synonym">Psetta maxima</name>
    <dbReference type="NCBI Taxonomy" id="52904"/>
    <lineage>
        <taxon>Eukaryota</taxon>
        <taxon>Metazoa</taxon>
        <taxon>Chordata</taxon>
        <taxon>Craniata</taxon>
        <taxon>Vertebrata</taxon>
        <taxon>Euteleostomi</taxon>
        <taxon>Actinopterygii</taxon>
        <taxon>Neopterygii</taxon>
        <taxon>Teleostei</taxon>
        <taxon>Neoteleostei</taxon>
        <taxon>Acanthomorphata</taxon>
        <taxon>Carangaria</taxon>
        <taxon>Pleuronectiformes</taxon>
        <taxon>Pleuronectoidei</taxon>
        <taxon>Scophthalmidae</taxon>
        <taxon>Scophthalmus</taxon>
    </lineage>
</organism>
<feature type="chain" id="PRO_5015976891" evidence="1">
    <location>
        <begin position="17"/>
        <end position="114"/>
    </location>
</feature>
<sequence length="114" mass="12405">IILILILAVKMATGSGWQQQQYYCPAAAAAAGPGSKFSAPSSASSLQSAGIAAMEYTQDLHLKMSKKIAQLTKQPTGSVWRTRTKRDVTVLVFFLEAMNWKHSSPRSSHDVRVP</sequence>
<dbReference type="Proteomes" id="UP000246464">
    <property type="component" value="Chromosome 20"/>
</dbReference>
<gene>
    <name evidence="2" type="ORF">SMAX5B_000039</name>
</gene>
<reference evidence="2 3" key="1">
    <citation type="submission" date="2017-12" db="EMBL/GenBank/DDBJ databases">
        <title>Integrating genomic resources of turbot (Scophthalmus maximus) in depth evaluation of genetic and physical mapping variation across individuals.</title>
        <authorList>
            <person name="Martinez P."/>
        </authorList>
    </citation>
    <scope>NUCLEOTIDE SEQUENCE [LARGE SCALE GENOMIC DNA]</scope>
</reference>
<dbReference type="AlphaFoldDB" id="A0A2U9D0P2"/>